<sequence length="641" mass="66977">MQKRIAKLKRLQDKIAQLKDDRDFVTAYAEVDAAASDSDDSDDEAPAPSAPASSSPAFTSATAASVPASPASGSTEELRRWVAALLAQNGSRRAAAAIAAGTPPELEPGPGTGLEMGTRAWAPPAGDQAAPGPASGGGAGAAAVEPAAWPRTGPTAPSQPRYRRYGVYRDARCVLALHNLAHQGAHPPHCYVQLGLPAEWYGALEWVDTGSPAPGGPAGQRTPTINILKAALVTSDRLLTVSPAYAAEICDEGSSSSASGASSGSGGSGQAGCGLSSLLRQRAADLAGIVNGIDPREWDPRTDPYIPRNYHEGPYGPHDQVVLLGSGAADYEDALRAAQAAYPANVRAYVGFSVPLSHRILAAADILLMPSRFEPCGLNQLYAQRYGTVPVAHGTGGLRDTIADVSPFAMEQREEGSGGGWGREAEDLEELFATSLAWGRRTAPRSADDPDSNNADYYEPFQDYFGASGRYGPVAEEEEDGAGGEDDEADTDMAPNWGWGVPAAAYNGSANGNHKSAPAKPSSAPANRRTGPPTLPLPAIRDSDLPPPPPGAAASSSYLSPDGRRRRSRRRAVGTGWTFAPATEEALLEAVGAALTVYEHHPDKWRAIQVAGMRRDFSWGRAAAQWEAVMEAALGAPAYCK</sequence>
<keyword evidence="11" id="KW-1185">Reference proteome</keyword>
<feature type="compositionally biased region" description="Low complexity" evidence="8">
    <location>
        <begin position="552"/>
        <end position="561"/>
    </location>
</feature>
<evidence type="ECO:0000256" key="3">
    <source>
        <dbReference type="ARBA" id="ARBA00022676"/>
    </source>
</evidence>
<dbReference type="PANTHER" id="PTHR45825:SF11">
    <property type="entry name" value="ALPHA AMYLASE DOMAIN-CONTAINING PROTEIN"/>
    <property type="match status" value="1"/>
</dbReference>
<protein>
    <recommendedName>
        <fullName evidence="9">Starch synthase catalytic domain-containing protein</fullName>
    </recommendedName>
</protein>
<comment type="pathway">
    <text evidence="2">Glycan biosynthesis; starch biosynthesis.</text>
</comment>
<evidence type="ECO:0000256" key="4">
    <source>
        <dbReference type="ARBA" id="ARBA00022679"/>
    </source>
</evidence>
<dbReference type="GO" id="GO:0009501">
    <property type="term" value="C:amyloplast"/>
    <property type="evidence" value="ECO:0007669"/>
    <property type="project" value="UniProtKB-SubCell"/>
</dbReference>
<dbReference type="InterPro" id="IPR013534">
    <property type="entry name" value="Starch_synth_cat_dom"/>
</dbReference>
<keyword evidence="6" id="KW-0035">Amyloplast</keyword>
<comment type="caution">
    <text evidence="10">The sequence shown here is derived from an EMBL/GenBank/DDBJ whole genome shotgun (WGS) entry which is preliminary data.</text>
</comment>
<dbReference type="UniPathway" id="UPA00152"/>
<dbReference type="Proteomes" id="UP000075714">
    <property type="component" value="Unassembled WGS sequence"/>
</dbReference>
<dbReference type="AlphaFoldDB" id="A0A150FWA0"/>
<comment type="subcellular location">
    <subcellularLocation>
        <location evidence="1">Plastid</location>
        <location evidence="1">Amyloplast</location>
    </subcellularLocation>
</comment>
<feature type="compositionally biased region" description="Acidic residues" evidence="8">
    <location>
        <begin position="475"/>
        <end position="491"/>
    </location>
</feature>
<gene>
    <name evidence="10" type="ORF">GPECTOR_263g678</name>
</gene>
<keyword evidence="6" id="KW-0934">Plastid</keyword>
<dbReference type="GO" id="GO:0016757">
    <property type="term" value="F:glycosyltransferase activity"/>
    <property type="evidence" value="ECO:0007669"/>
    <property type="project" value="UniProtKB-KW"/>
</dbReference>
<feature type="region of interest" description="Disordered" evidence="8">
    <location>
        <begin position="122"/>
        <end position="161"/>
    </location>
</feature>
<reference evidence="11" key="1">
    <citation type="journal article" date="2016" name="Nat. Commun.">
        <title>The Gonium pectorale genome demonstrates co-option of cell cycle regulation during the evolution of multicellularity.</title>
        <authorList>
            <person name="Hanschen E.R."/>
            <person name="Marriage T.N."/>
            <person name="Ferris P.J."/>
            <person name="Hamaji T."/>
            <person name="Toyoda A."/>
            <person name="Fujiyama A."/>
            <person name="Neme R."/>
            <person name="Noguchi H."/>
            <person name="Minakuchi Y."/>
            <person name="Suzuki M."/>
            <person name="Kawai-Toyooka H."/>
            <person name="Smith D.R."/>
            <person name="Sparks H."/>
            <person name="Anderson J."/>
            <person name="Bakaric R."/>
            <person name="Luria V."/>
            <person name="Karger A."/>
            <person name="Kirschner M.W."/>
            <person name="Durand P.M."/>
            <person name="Michod R.E."/>
            <person name="Nozaki H."/>
            <person name="Olson B.J."/>
        </authorList>
    </citation>
    <scope>NUCLEOTIDE SEQUENCE [LARGE SCALE GENOMIC DNA]</scope>
    <source>
        <strain evidence="11">NIES-2863</strain>
    </source>
</reference>
<dbReference type="GO" id="GO:0019252">
    <property type="term" value="P:starch biosynthetic process"/>
    <property type="evidence" value="ECO:0007669"/>
    <property type="project" value="UniProtKB-UniPathway"/>
</dbReference>
<feature type="region of interest" description="Disordered" evidence="8">
    <location>
        <begin position="33"/>
        <end position="74"/>
    </location>
</feature>
<dbReference type="EMBL" id="LSYV01000262">
    <property type="protein sequence ID" value="KXZ41848.1"/>
    <property type="molecule type" value="Genomic_DNA"/>
</dbReference>
<organism evidence="10 11">
    <name type="scientific">Gonium pectorale</name>
    <name type="common">Green alga</name>
    <dbReference type="NCBI Taxonomy" id="33097"/>
    <lineage>
        <taxon>Eukaryota</taxon>
        <taxon>Viridiplantae</taxon>
        <taxon>Chlorophyta</taxon>
        <taxon>core chlorophytes</taxon>
        <taxon>Chlorophyceae</taxon>
        <taxon>CS clade</taxon>
        <taxon>Chlamydomonadales</taxon>
        <taxon>Volvocaceae</taxon>
        <taxon>Gonium</taxon>
    </lineage>
</organism>
<evidence type="ECO:0000256" key="2">
    <source>
        <dbReference type="ARBA" id="ARBA00004727"/>
    </source>
</evidence>
<dbReference type="SUPFAM" id="SSF53756">
    <property type="entry name" value="UDP-Glycosyltransferase/glycogen phosphorylase"/>
    <property type="match status" value="2"/>
</dbReference>
<evidence type="ECO:0000313" key="11">
    <source>
        <dbReference type="Proteomes" id="UP000075714"/>
    </source>
</evidence>
<keyword evidence="3" id="KW-0328">Glycosyltransferase</keyword>
<dbReference type="Pfam" id="PF08323">
    <property type="entry name" value="Glyco_transf_5"/>
    <property type="match status" value="1"/>
</dbReference>
<keyword evidence="7" id="KW-0175">Coiled coil</keyword>
<dbReference type="STRING" id="33097.A0A150FWA0"/>
<evidence type="ECO:0000259" key="9">
    <source>
        <dbReference type="Pfam" id="PF08323"/>
    </source>
</evidence>
<feature type="region of interest" description="Disordered" evidence="8">
    <location>
        <begin position="468"/>
        <end position="571"/>
    </location>
</feature>
<keyword evidence="4" id="KW-0808">Transferase</keyword>
<dbReference type="Gene3D" id="3.40.50.2000">
    <property type="entry name" value="Glycogen Phosphorylase B"/>
    <property type="match status" value="2"/>
</dbReference>
<evidence type="ECO:0000256" key="8">
    <source>
        <dbReference type="SAM" id="MobiDB-lite"/>
    </source>
</evidence>
<feature type="compositionally biased region" description="Low complexity" evidence="8">
    <location>
        <begin position="122"/>
        <end position="133"/>
    </location>
</feature>
<feature type="compositionally biased region" description="Low complexity" evidence="8">
    <location>
        <begin position="46"/>
        <end position="72"/>
    </location>
</feature>
<accession>A0A150FWA0</accession>
<evidence type="ECO:0000256" key="5">
    <source>
        <dbReference type="ARBA" id="ARBA00022922"/>
    </source>
</evidence>
<feature type="compositionally biased region" description="Low complexity" evidence="8">
    <location>
        <begin position="515"/>
        <end position="526"/>
    </location>
</feature>
<dbReference type="OrthoDB" id="537557at2759"/>
<keyword evidence="5" id="KW-0750">Starch biosynthesis</keyword>
<dbReference type="GO" id="GO:0009507">
    <property type="term" value="C:chloroplast"/>
    <property type="evidence" value="ECO:0007669"/>
    <property type="project" value="TreeGrafter"/>
</dbReference>
<feature type="compositionally biased region" description="Low complexity" evidence="8">
    <location>
        <begin position="141"/>
        <end position="150"/>
    </location>
</feature>
<feature type="region of interest" description="Disordered" evidence="8">
    <location>
        <begin position="440"/>
        <end position="459"/>
    </location>
</feature>
<evidence type="ECO:0000256" key="7">
    <source>
        <dbReference type="SAM" id="Coils"/>
    </source>
</evidence>
<evidence type="ECO:0000256" key="6">
    <source>
        <dbReference type="ARBA" id="ARBA00023234"/>
    </source>
</evidence>
<dbReference type="PANTHER" id="PTHR45825">
    <property type="entry name" value="GRANULE-BOUND STARCH SYNTHASE 1, CHLOROPLASTIC/AMYLOPLASTIC"/>
    <property type="match status" value="1"/>
</dbReference>
<evidence type="ECO:0000313" key="10">
    <source>
        <dbReference type="EMBL" id="KXZ41848.1"/>
    </source>
</evidence>
<proteinExistence type="predicted"/>
<evidence type="ECO:0000256" key="1">
    <source>
        <dbReference type="ARBA" id="ARBA00004602"/>
    </source>
</evidence>
<feature type="coiled-coil region" evidence="7">
    <location>
        <begin position="1"/>
        <end position="28"/>
    </location>
</feature>
<name>A0A150FWA0_GONPE</name>
<feature type="domain" description="Starch synthase catalytic" evidence="9">
    <location>
        <begin position="162"/>
        <end position="253"/>
    </location>
</feature>